<feature type="region of interest" description="Disordered" evidence="3">
    <location>
        <begin position="95"/>
        <end position="122"/>
    </location>
</feature>
<evidence type="ECO:0000313" key="5">
    <source>
        <dbReference type="Proteomes" id="UP001652740"/>
    </source>
</evidence>
<dbReference type="InterPro" id="IPR050704">
    <property type="entry name" value="Peptidase_C85-like"/>
</dbReference>
<name>A0A6J1WWL2_GALME</name>
<dbReference type="GO" id="GO:0006508">
    <property type="term" value="P:proteolysis"/>
    <property type="evidence" value="ECO:0007669"/>
    <property type="project" value="UniProtKB-KW"/>
</dbReference>
<dbReference type="AlphaFoldDB" id="A0A6J1WWL2"/>
<dbReference type="PANTHER" id="PTHR12419">
    <property type="entry name" value="OTU DOMAIN CONTAINING PROTEIN"/>
    <property type="match status" value="1"/>
</dbReference>
<dbReference type="SUPFAM" id="SSF54001">
    <property type="entry name" value="Cysteine proteinases"/>
    <property type="match status" value="1"/>
</dbReference>
<feature type="compositionally biased region" description="Basic and acidic residues" evidence="3">
    <location>
        <begin position="107"/>
        <end position="122"/>
    </location>
</feature>
<evidence type="ECO:0000259" key="4">
    <source>
        <dbReference type="PROSITE" id="PS50802"/>
    </source>
</evidence>
<dbReference type="PROSITE" id="PS50802">
    <property type="entry name" value="OTU"/>
    <property type="match status" value="1"/>
</dbReference>
<dbReference type="InterPro" id="IPR038765">
    <property type="entry name" value="Papain-like_cys_pep_sf"/>
</dbReference>
<keyword evidence="2" id="KW-0175">Coiled coil</keyword>
<dbReference type="Pfam" id="PF02338">
    <property type="entry name" value="OTU"/>
    <property type="match status" value="1"/>
</dbReference>
<protein>
    <submittedName>
        <fullName evidence="6">Deubiquitinase OTUD6B</fullName>
    </submittedName>
</protein>
<dbReference type="InParanoid" id="A0A6J1WWL2"/>
<dbReference type="FunCoup" id="A0A6J1WWL2">
    <property type="interactions" value="206"/>
</dbReference>
<dbReference type="RefSeq" id="XP_026757289.2">
    <property type="nucleotide sequence ID" value="XM_026901488.3"/>
</dbReference>
<dbReference type="Gene3D" id="3.90.70.80">
    <property type="match status" value="1"/>
</dbReference>
<organism evidence="5 6">
    <name type="scientific">Galleria mellonella</name>
    <name type="common">Greater wax moth</name>
    <dbReference type="NCBI Taxonomy" id="7137"/>
    <lineage>
        <taxon>Eukaryota</taxon>
        <taxon>Metazoa</taxon>
        <taxon>Ecdysozoa</taxon>
        <taxon>Arthropoda</taxon>
        <taxon>Hexapoda</taxon>
        <taxon>Insecta</taxon>
        <taxon>Pterygota</taxon>
        <taxon>Neoptera</taxon>
        <taxon>Endopterygota</taxon>
        <taxon>Lepidoptera</taxon>
        <taxon>Glossata</taxon>
        <taxon>Ditrysia</taxon>
        <taxon>Pyraloidea</taxon>
        <taxon>Pyralidae</taxon>
        <taxon>Galleriinae</taxon>
        <taxon>Galleria</taxon>
    </lineage>
</organism>
<dbReference type="InterPro" id="IPR049772">
    <property type="entry name" value="OTU_OTUD6"/>
</dbReference>
<dbReference type="InterPro" id="IPR003323">
    <property type="entry name" value="OTU_dom"/>
</dbReference>
<dbReference type="CDD" id="cd22761">
    <property type="entry name" value="OTU_OTUD6"/>
    <property type="match status" value="1"/>
</dbReference>
<feature type="coiled-coil region" evidence="2">
    <location>
        <begin position="16"/>
        <end position="57"/>
    </location>
</feature>
<keyword evidence="5" id="KW-1185">Reference proteome</keyword>
<gene>
    <name evidence="6" type="primary">LOC113516975</name>
</gene>
<reference evidence="6" key="1">
    <citation type="submission" date="2025-08" db="UniProtKB">
        <authorList>
            <consortium name="RefSeq"/>
        </authorList>
    </citation>
    <scope>IDENTIFICATION</scope>
    <source>
        <tissue evidence="6">Whole larvae</tissue>
    </source>
</reference>
<dbReference type="GO" id="GO:0004843">
    <property type="term" value="F:cysteine-type deubiquitinase activity"/>
    <property type="evidence" value="ECO:0007669"/>
    <property type="project" value="UniProtKB-EC"/>
</dbReference>
<dbReference type="GeneID" id="113516975"/>
<sequence>MTSENNNEVDMVISLESKHRKEKKELQAQIQALKKAAKNDKTKKKELTAEIARLELEQDIRHKEEMENIKNECNNSIDISSNQCEQNGENYITKNKVSKAQKRREKKLQEERKREEQIKQQEKDNLYGPRNTEIQTITAKLKERNLKIFSIPSDGDCLYKAVAHQLAIKKQQSISVEELRRNVATYISNNKDDFLPFMSNSDTCEMLTNEEFNDYCNKISSTKMWGGQLEIRALSNSLKCPISIIQATGPDCIEQGTEFGDDPLIIAYHRHMYSLGEHYNSTCVNDDSDIEDSNK</sequence>
<evidence type="ECO:0000256" key="1">
    <source>
        <dbReference type="ARBA" id="ARBA00022801"/>
    </source>
</evidence>
<evidence type="ECO:0000313" key="6">
    <source>
        <dbReference type="RefSeq" id="XP_026757289.2"/>
    </source>
</evidence>
<dbReference type="KEGG" id="gmw:113516975"/>
<dbReference type="GO" id="GO:0016579">
    <property type="term" value="P:protein deubiquitination"/>
    <property type="evidence" value="ECO:0007669"/>
    <property type="project" value="TreeGrafter"/>
</dbReference>
<evidence type="ECO:0000256" key="3">
    <source>
        <dbReference type="SAM" id="MobiDB-lite"/>
    </source>
</evidence>
<accession>A0A6J1WWL2</accession>
<keyword evidence="1" id="KW-0378">Hydrolase</keyword>
<feature type="domain" description="OTU" evidence="4">
    <location>
        <begin position="146"/>
        <end position="285"/>
    </location>
</feature>
<dbReference type="PANTHER" id="PTHR12419:SF10">
    <property type="entry name" value="DEUBIQUITINASE OTUD6B"/>
    <property type="match status" value="1"/>
</dbReference>
<dbReference type="Proteomes" id="UP001652740">
    <property type="component" value="Unplaced"/>
</dbReference>
<feature type="compositionally biased region" description="Basic residues" evidence="3">
    <location>
        <begin position="96"/>
        <end position="106"/>
    </location>
</feature>
<proteinExistence type="predicted"/>
<evidence type="ECO:0000256" key="2">
    <source>
        <dbReference type="SAM" id="Coils"/>
    </source>
</evidence>